<reference evidence="9" key="1">
    <citation type="journal article" date="2016" name="Proc. R. Soc. B">
        <title>A gene associated with social immunity in the burying beetle Nicrophorus vespilloides.</title>
        <authorList>
            <person name="Palmer W.J."/>
            <person name="Duarte A."/>
            <person name="Schrader M."/>
            <person name="Day J.P."/>
            <person name="Kilner R."/>
            <person name="Jiggins F.M."/>
        </authorList>
    </citation>
    <scope>NUCLEOTIDE SEQUENCE</scope>
    <source>
        <strain evidence="9">TR3656</strain>
    </source>
</reference>
<evidence type="ECO:0000256" key="1">
    <source>
        <dbReference type="ARBA" id="ARBA00000632"/>
    </source>
</evidence>
<comment type="catalytic activity">
    <reaction evidence="1">
        <text>Hydrolysis of (1-&gt;4)-beta-linkages between N-acetylmuramic acid and N-acetyl-D-glucosamine residues in a peptidoglycan and between N-acetyl-D-glucosamine residues in chitodextrins.</text>
        <dbReference type="EC" id="3.2.1.17"/>
    </reaction>
</comment>
<keyword evidence="7" id="KW-0732">Signal</keyword>
<evidence type="ECO:0000256" key="5">
    <source>
        <dbReference type="ARBA" id="ARBA00023295"/>
    </source>
</evidence>
<evidence type="ECO:0000256" key="7">
    <source>
        <dbReference type="SAM" id="SignalP"/>
    </source>
</evidence>
<dbReference type="Gene3D" id="1.10.530.10">
    <property type="match status" value="1"/>
</dbReference>
<evidence type="ECO:0000313" key="9">
    <source>
        <dbReference type="EMBL" id="AMR73381.1"/>
    </source>
</evidence>
<evidence type="ECO:0000313" key="11">
    <source>
        <dbReference type="RefSeq" id="XP_017778825.1"/>
    </source>
</evidence>
<dbReference type="InterPro" id="IPR019799">
    <property type="entry name" value="Glyco_hydro_22_CS"/>
</dbReference>
<keyword evidence="10" id="KW-1185">Reference proteome</keyword>
<evidence type="ECO:0000256" key="3">
    <source>
        <dbReference type="ARBA" id="ARBA00022638"/>
    </source>
</evidence>
<dbReference type="KEGG" id="nvl:108564332"/>
<dbReference type="EC" id="3.2.1.17" evidence="2"/>
<dbReference type="Pfam" id="PF00062">
    <property type="entry name" value="Lys"/>
    <property type="match status" value="1"/>
</dbReference>
<organism evidence="9">
    <name type="scientific">Nicrophorus vespilloides</name>
    <name type="common">Boreal carrion beetle</name>
    <dbReference type="NCBI Taxonomy" id="110193"/>
    <lineage>
        <taxon>Eukaryota</taxon>
        <taxon>Metazoa</taxon>
        <taxon>Ecdysozoa</taxon>
        <taxon>Arthropoda</taxon>
        <taxon>Hexapoda</taxon>
        <taxon>Insecta</taxon>
        <taxon>Pterygota</taxon>
        <taxon>Neoptera</taxon>
        <taxon>Endopterygota</taxon>
        <taxon>Coleoptera</taxon>
        <taxon>Polyphaga</taxon>
        <taxon>Staphyliniformia</taxon>
        <taxon>Silphidae</taxon>
        <taxon>Nicrophorinae</taxon>
        <taxon>Nicrophorus</taxon>
    </lineage>
</organism>
<proteinExistence type="evidence at transcript level"/>
<keyword evidence="3" id="KW-0929">Antimicrobial</keyword>
<keyword evidence="4" id="KW-1015">Disulfide bond</keyword>
<feature type="signal peptide" evidence="7">
    <location>
        <begin position="1"/>
        <end position="25"/>
    </location>
</feature>
<dbReference type="EMBL" id="KU060808">
    <property type="protein sequence ID" value="AMR73381.1"/>
    <property type="molecule type" value="mRNA"/>
</dbReference>
<dbReference type="Proteomes" id="UP000695000">
    <property type="component" value="Unplaced"/>
</dbReference>
<evidence type="ECO:0000259" key="8">
    <source>
        <dbReference type="PROSITE" id="PS00128"/>
    </source>
</evidence>
<protein>
    <recommendedName>
        <fullName evidence="2">lysozyme</fullName>
        <ecNumber evidence="2">3.2.1.17</ecNumber>
    </recommendedName>
</protein>
<evidence type="ECO:0000256" key="6">
    <source>
        <dbReference type="RuleBase" id="RU004440"/>
    </source>
</evidence>
<keyword evidence="3" id="KW-0081">Bacteriolytic enzyme</keyword>
<sequence>MDNHVAAMLMALLLCSQPIMHFSQAKVYTKCGLTEELIKLNVSRSWVGNWVCLVESESFKDTGKVINKANGSKGLGLFQINSREWCQFKSAGGKCQMKCEDLTNEDIRDDVTCARKAIEELGFQGWNGWVRSCKGRESVTRMPICPGL</sequence>
<dbReference type="RefSeq" id="XP_017778825.1">
    <property type="nucleotide sequence ID" value="XM_017923336.1"/>
</dbReference>
<dbReference type="GO" id="GO:0003796">
    <property type="term" value="F:lysozyme activity"/>
    <property type="evidence" value="ECO:0007669"/>
    <property type="project" value="UniProtKB-EC"/>
</dbReference>
<accession>A0A142J8E2</accession>
<name>A0A142J8E2_NICVS</name>
<comment type="similarity">
    <text evidence="6">Belongs to the glycosyl hydrolase 22 family.</text>
</comment>
<evidence type="ECO:0000313" key="10">
    <source>
        <dbReference type="Proteomes" id="UP000695000"/>
    </source>
</evidence>
<dbReference type="CDD" id="cd16899">
    <property type="entry name" value="LYZ_C_invert"/>
    <property type="match status" value="1"/>
</dbReference>
<dbReference type="AlphaFoldDB" id="A0A142J8E2"/>
<dbReference type="PANTHER" id="PTHR11407">
    <property type="entry name" value="LYSOZYME C"/>
    <property type="match status" value="1"/>
</dbReference>
<dbReference type="GO" id="GO:0042742">
    <property type="term" value="P:defense response to bacterium"/>
    <property type="evidence" value="ECO:0007669"/>
    <property type="project" value="UniProtKB-KW"/>
</dbReference>
<evidence type="ECO:0000256" key="2">
    <source>
        <dbReference type="ARBA" id="ARBA00012732"/>
    </source>
</evidence>
<dbReference type="PROSITE" id="PS51348">
    <property type="entry name" value="GLYCOSYL_HYDROL_F22_2"/>
    <property type="match status" value="1"/>
</dbReference>
<keyword evidence="5" id="KW-0378">Hydrolase</keyword>
<dbReference type="InterPro" id="IPR001916">
    <property type="entry name" value="Glyco_hydro_22"/>
</dbReference>
<dbReference type="GeneID" id="108564332"/>
<gene>
    <name evidence="11" type="primary">LOC108564332</name>
</gene>
<dbReference type="InterPro" id="IPR023346">
    <property type="entry name" value="Lysozyme-like_dom_sf"/>
</dbReference>
<dbReference type="SMART" id="SM00263">
    <property type="entry name" value="LYZ1"/>
    <property type="match status" value="1"/>
</dbReference>
<evidence type="ECO:0000256" key="4">
    <source>
        <dbReference type="ARBA" id="ARBA00023157"/>
    </source>
</evidence>
<keyword evidence="5" id="KW-0326">Glycosidase</keyword>
<feature type="domain" description="Glycosyl hydrolases family 22 (GH22)" evidence="8">
    <location>
        <begin position="95"/>
        <end position="113"/>
    </location>
</feature>
<dbReference type="PROSITE" id="PS00128">
    <property type="entry name" value="GLYCOSYL_HYDROL_F22_1"/>
    <property type="match status" value="1"/>
</dbReference>
<dbReference type="PANTHER" id="PTHR11407:SF63">
    <property type="entry name" value="LYSOZYME C"/>
    <property type="match status" value="1"/>
</dbReference>
<dbReference type="GO" id="GO:0031640">
    <property type="term" value="P:killing of cells of another organism"/>
    <property type="evidence" value="ECO:0007669"/>
    <property type="project" value="UniProtKB-KW"/>
</dbReference>
<dbReference type="OrthoDB" id="6692707at2759"/>
<reference evidence="11" key="2">
    <citation type="submission" date="2025-05" db="UniProtKB">
        <authorList>
            <consortium name="RefSeq"/>
        </authorList>
    </citation>
    <scope>IDENTIFICATION</scope>
    <source>
        <tissue evidence="11">Whole Larva</tissue>
    </source>
</reference>
<dbReference type="PRINTS" id="PR00135">
    <property type="entry name" value="LYZLACT"/>
</dbReference>
<feature type="chain" id="PRO_5007498069" description="lysozyme" evidence="7">
    <location>
        <begin position="26"/>
        <end position="148"/>
    </location>
</feature>
<dbReference type="SUPFAM" id="SSF53955">
    <property type="entry name" value="Lysozyme-like"/>
    <property type="match status" value="1"/>
</dbReference>